<dbReference type="GO" id="GO:0030276">
    <property type="term" value="F:clathrin binding"/>
    <property type="evidence" value="ECO:0007669"/>
    <property type="project" value="TreeGrafter"/>
</dbReference>
<accession>A0A087T2D1</accession>
<dbReference type="GO" id="GO:0000149">
    <property type="term" value="F:SNARE binding"/>
    <property type="evidence" value="ECO:0007669"/>
    <property type="project" value="TreeGrafter"/>
</dbReference>
<reference evidence="2 3" key="1">
    <citation type="submission" date="2013-11" db="EMBL/GenBank/DDBJ databases">
        <title>Genome sequencing of Stegodyphus mimosarum.</title>
        <authorList>
            <person name="Bechsgaard J."/>
        </authorList>
    </citation>
    <scope>NUCLEOTIDE SEQUENCE [LARGE SCALE GENOMIC DNA]</scope>
</reference>
<dbReference type="GO" id="GO:0017156">
    <property type="term" value="P:calcium-ion regulated exocytosis"/>
    <property type="evidence" value="ECO:0007669"/>
    <property type="project" value="TreeGrafter"/>
</dbReference>
<dbReference type="PANTHER" id="PTHR10024">
    <property type="entry name" value="SYNAPTOTAGMIN"/>
    <property type="match status" value="1"/>
</dbReference>
<keyword evidence="3" id="KW-1185">Reference proteome</keyword>
<dbReference type="GO" id="GO:0070382">
    <property type="term" value="C:exocytic vesicle"/>
    <property type="evidence" value="ECO:0007669"/>
    <property type="project" value="TreeGrafter"/>
</dbReference>
<dbReference type="AlphaFoldDB" id="A0A087T2D1"/>
<organism evidence="2 3">
    <name type="scientific">Stegodyphus mimosarum</name>
    <name type="common">African social velvet spider</name>
    <dbReference type="NCBI Taxonomy" id="407821"/>
    <lineage>
        <taxon>Eukaryota</taxon>
        <taxon>Metazoa</taxon>
        <taxon>Ecdysozoa</taxon>
        <taxon>Arthropoda</taxon>
        <taxon>Chelicerata</taxon>
        <taxon>Arachnida</taxon>
        <taxon>Araneae</taxon>
        <taxon>Araneomorphae</taxon>
        <taxon>Entelegynae</taxon>
        <taxon>Eresoidea</taxon>
        <taxon>Eresidae</taxon>
        <taxon>Stegodyphus</taxon>
    </lineage>
</organism>
<dbReference type="OrthoDB" id="6416471at2759"/>
<dbReference type="OMA" id="ACHEQWA"/>
<dbReference type="Gene3D" id="2.60.40.150">
    <property type="entry name" value="C2 domain"/>
    <property type="match status" value="1"/>
</dbReference>
<dbReference type="EMBL" id="KK113072">
    <property type="protein sequence ID" value="KFM59270.1"/>
    <property type="molecule type" value="Genomic_DNA"/>
</dbReference>
<dbReference type="InterPro" id="IPR000008">
    <property type="entry name" value="C2_dom"/>
</dbReference>
<evidence type="ECO:0000313" key="2">
    <source>
        <dbReference type="EMBL" id="KFM59270.1"/>
    </source>
</evidence>
<dbReference type="SUPFAM" id="SSF49562">
    <property type="entry name" value="C2 domain (Calcium/lipid-binding domain, CaLB)"/>
    <property type="match status" value="1"/>
</dbReference>
<dbReference type="Pfam" id="PF00168">
    <property type="entry name" value="C2"/>
    <property type="match status" value="1"/>
</dbReference>
<dbReference type="Proteomes" id="UP000054359">
    <property type="component" value="Unassembled WGS sequence"/>
</dbReference>
<dbReference type="GO" id="GO:0005886">
    <property type="term" value="C:plasma membrane"/>
    <property type="evidence" value="ECO:0007669"/>
    <property type="project" value="TreeGrafter"/>
</dbReference>
<sequence length="116" mass="12837">MCQGKRVKKKKTSVKKSTLNPVYNEALVFDVPAENIEDVTLVVKVIDYDRVGPNEVMGICAIGSSCIGLGRDHWIEMLDNPRKPVAQWYPLQESLSGLAVDTVTSKSSPIKCISMR</sequence>
<gene>
    <name evidence="2" type="ORF">X975_10669</name>
</gene>
<protein>
    <submittedName>
        <fullName evidence="2">Synaptotagmin-9</fullName>
    </submittedName>
</protein>
<dbReference type="GO" id="GO:0001786">
    <property type="term" value="F:phosphatidylserine binding"/>
    <property type="evidence" value="ECO:0007669"/>
    <property type="project" value="TreeGrafter"/>
</dbReference>
<feature type="non-terminal residue" evidence="2">
    <location>
        <position position="116"/>
    </location>
</feature>
<name>A0A087T2D1_STEMI</name>
<evidence type="ECO:0000313" key="3">
    <source>
        <dbReference type="Proteomes" id="UP000054359"/>
    </source>
</evidence>
<dbReference type="InterPro" id="IPR035892">
    <property type="entry name" value="C2_domain_sf"/>
</dbReference>
<feature type="domain" description="C2" evidence="1">
    <location>
        <begin position="1"/>
        <end position="89"/>
    </location>
</feature>
<dbReference type="STRING" id="407821.A0A087T2D1"/>
<dbReference type="GO" id="GO:0005544">
    <property type="term" value="F:calcium-dependent phospholipid binding"/>
    <property type="evidence" value="ECO:0007669"/>
    <property type="project" value="TreeGrafter"/>
</dbReference>
<dbReference type="PROSITE" id="PS50004">
    <property type="entry name" value="C2"/>
    <property type="match status" value="1"/>
</dbReference>
<evidence type="ECO:0000259" key="1">
    <source>
        <dbReference type="PROSITE" id="PS50004"/>
    </source>
</evidence>
<dbReference type="GO" id="GO:0005509">
    <property type="term" value="F:calcium ion binding"/>
    <property type="evidence" value="ECO:0007669"/>
    <property type="project" value="TreeGrafter"/>
</dbReference>
<dbReference type="PANTHER" id="PTHR10024:SF374">
    <property type="entry name" value="C2 DOMAIN-CONTAINING PROTEIN"/>
    <property type="match status" value="1"/>
</dbReference>
<proteinExistence type="predicted"/>